<organism evidence="16 17">
    <name type="scientific">Scytalidium lignicola</name>
    <name type="common">Hyphomycete</name>
    <dbReference type="NCBI Taxonomy" id="5539"/>
    <lineage>
        <taxon>Eukaryota</taxon>
        <taxon>Fungi</taxon>
        <taxon>Dikarya</taxon>
        <taxon>Ascomycota</taxon>
        <taxon>Pezizomycotina</taxon>
        <taxon>Leotiomycetes</taxon>
        <taxon>Leotiomycetes incertae sedis</taxon>
        <taxon>Scytalidium</taxon>
    </lineage>
</organism>
<dbReference type="Proteomes" id="UP000258309">
    <property type="component" value="Unassembled WGS sequence"/>
</dbReference>
<proteinExistence type="predicted"/>
<evidence type="ECO:0000256" key="8">
    <source>
        <dbReference type="ARBA" id="ARBA00022741"/>
    </source>
</evidence>
<comment type="subcellular location">
    <subcellularLocation>
        <location evidence="2">Cell membrane</location>
        <topology evidence="2">Multi-pass membrane protein</topology>
    </subcellularLocation>
</comment>
<dbReference type="PRINTS" id="PR00344">
    <property type="entry name" value="BCTRLSENSOR"/>
</dbReference>
<dbReference type="FunFam" id="3.30.565.10:FF:000010">
    <property type="entry name" value="Sensor histidine kinase RcsC"/>
    <property type="match status" value="1"/>
</dbReference>
<dbReference type="Gene3D" id="3.30.450.40">
    <property type="match status" value="1"/>
</dbReference>
<dbReference type="SMART" id="SM00448">
    <property type="entry name" value="REC"/>
    <property type="match status" value="1"/>
</dbReference>
<feature type="non-terminal residue" evidence="16">
    <location>
        <position position="1"/>
    </location>
</feature>
<protein>
    <recommendedName>
        <fullName evidence="3">histidine kinase</fullName>
        <ecNumber evidence="3">2.7.13.3</ecNumber>
    </recommendedName>
</protein>
<dbReference type="FunFam" id="3.40.50.2300:FF:000285">
    <property type="entry name" value="Putative sensor histidine kinase/response regulator"/>
    <property type="match status" value="1"/>
</dbReference>
<dbReference type="FunFam" id="1.10.287.130:FF:000003">
    <property type="entry name" value="Histidine kinase"/>
    <property type="match status" value="1"/>
</dbReference>
<evidence type="ECO:0000256" key="5">
    <source>
        <dbReference type="ARBA" id="ARBA00022553"/>
    </source>
</evidence>
<feature type="domain" description="Histidine kinase" evidence="14">
    <location>
        <begin position="646"/>
        <end position="870"/>
    </location>
</feature>
<keyword evidence="17" id="KW-1185">Reference proteome</keyword>
<dbReference type="STRING" id="5539.A0A3E2H728"/>
<dbReference type="InterPro" id="IPR003594">
    <property type="entry name" value="HATPase_dom"/>
</dbReference>
<dbReference type="GO" id="GO:0005524">
    <property type="term" value="F:ATP binding"/>
    <property type="evidence" value="ECO:0007669"/>
    <property type="project" value="UniProtKB-KW"/>
</dbReference>
<evidence type="ECO:0000259" key="15">
    <source>
        <dbReference type="PROSITE" id="PS50110"/>
    </source>
</evidence>
<keyword evidence="10" id="KW-0067">ATP-binding</keyword>
<evidence type="ECO:0000256" key="11">
    <source>
        <dbReference type="ARBA" id="ARBA00022989"/>
    </source>
</evidence>
<dbReference type="Pfam" id="PF00072">
    <property type="entry name" value="Response_reg"/>
    <property type="match status" value="1"/>
</dbReference>
<evidence type="ECO:0000259" key="14">
    <source>
        <dbReference type="PROSITE" id="PS50109"/>
    </source>
</evidence>
<accession>A0A3E2H728</accession>
<dbReference type="Pfam" id="PF00512">
    <property type="entry name" value="HisKA"/>
    <property type="match status" value="1"/>
</dbReference>
<dbReference type="InterPro" id="IPR004358">
    <property type="entry name" value="Sig_transdc_His_kin-like_C"/>
</dbReference>
<evidence type="ECO:0000256" key="9">
    <source>
        <dbReference type="ARBA" id="ARBA00022777"/>
    </source>
</evidence>
<evidence type="ECO:0000313" key="16">
    <source>
        <dbReference type="EMBL" id="RFU29081.1"/>
    </source>
</evidence>
<dbReference type="CDD" id="cd16922">
    <property type="entry name" value="HATPase_EvgS-ArcB-TorS-like"/>
    <property type="match status" value="1"/>
</dbReference>
<dbReference type="InterPro" id="IPR003661">
    <property type="entry name" value="HisK_dim/P_dom"/>
</dbReference>
<keyword evidence="5 13" id="KW-0597">Phosphoprotein</keyword>
<dbReference type="OMA" id="LEEWASH"/>
<comment type="caution">
    <text evidence="16">The sequence shown here is derived from an EMBL/GenBank/DDBJ whole genome shotgun (WGS) entry which is preliminary data.</text>
</comment>
<dbReference type="SMART" id="SM00387">
    <property type="entry name" value="HATPase_c"/>
    <property type="match status" value="1"/>
</dbReference>
<dbReference type="Pfam" id="PF02518">
    <property type="entry name" value="HATPase_c"/>
    <property type="match status" value="1"/>
</dbReference>
<dbReference type="EMBL" id="NCSJ02000140">
    <property type="protein sequence ID" value="RFU29081.1"/>
    <property type="molecule type" value="Genomic_DNA"/>
</dbReference>
<dbReference type="InterPro" id="IPR001789">
    <property type="entry name" value="Sig_transdc_resp-reg_receiver"/>
</dbReference>
<feature type="modified residue" description="4-aspartylphosphate" evidence="13">
    <location>
        <position position="986"/>
    </location>
</feature>
<evidence type="ECO:0000256" key="2">
    <source>
        <dbReference type="ARBA" id="ARBA00004651"/>
    </source>
</evidence>
<dbReference type="PANTHER" id="PTHR43047:SF46">
    <property type="entry name" value="HISTIDINE KINASE_RESPONSE REGULATOR, PUTATIVE (AFU_ORTHOLOGUE AFUA_3G12550)-RELATED"/>
    <property type="match status" value="1"/>
</dbReference>
<dbReference type="OrthoDB" id="60033at2759"/>
<keyword evidence="7" id="KW-0812">Transmembrane</keyword>
<dbReference type="Pfam" id="PF13185">
    <property type="entry name" value="GAF_2"/>
    <property type="match status" value="1"/>
</dbReference>
<dbReference type="SUPFAM" id="SSF55781">
    <property type="entry name" value="GAF domain-like"/>
    <property type="match status" value="1"/>
</dbReference>
<evidence type="ECO:0000256" key="10">
    <source>
        <dbReference type="ARBA" id="ARBA00022840"/>
    </source>
</evidence>
<dbReference type="PROSITE" id="PS50110">
    <property type="entry name" value="RESPONSE_REGULATORY"/>
    <property type="match status" value="1"/>
</dbReference>
<reference evidence="16 17" key="1">
    <citation type="submission" date="2018-05" db="EMBL/GenBank/DDBJ databases">
        <title>Draft genome sequence of Scytalidium lignicola DSM 105466, a ubiquitous saprotrophic fungus.</title>
        <authorList>
            <person name="Buettner E."/>
            <person name="Gebauer A.M."/>
            <person name="Hofrichter M."/>
            <person name="Liers C."/>
            <person name="Kellner H."/>
        </authorList>
    </citation>
    <scope>NUCLEOTIDE SEQUENCE [LARGE SCALE GENOMIC DNA]</scope>
    <source>
        <strain evidence="16 17">DSM 105466</strain>
    </source>
</reference>
<keyword evidence="12" id="KW-0472">Membrane</keyword>
<dbReference type="PANTHER" id="PTHR43047">
    <property type="entry name" value="TWO-COMPONENT HISTIDINE PROTEIN KINASE"/>
    <property type="match status" value="1"/>
</dbReference>
<evidence type="ECO:0000256" key="12">
    <source>
        <dbReference type="ARBA" id="ARBA00023136"/>
    </source>
</evidence>
<dbReference type="Gene3D" id="3.30.565.10">
    <property type="entry name" value="Histidine kinase-like ATPase, C-terminal domain"/>
    <property type="match status" value="1"/>
</dbReference>
<evidence type="ECO:0000256" key="6">
    <source>
        <dbReference type="ARBA" id="ARBA00022679"/>
    </source>
</evidence>
<name>A0A3E2H728_SCYLI</name>
<dbReference type="EC" id="2.7.13.3" evidence="3"/>
<feature type="domain" description="Response regulatory" evidence="15">
    <location>
        <begin position="929"/>
        <end position="1055"/>
    </location>
</feature>
<dbReference type="CDD" id="cd17546">
    <property type="entry name" value="REC_hyHK_CKI1_RcsC-like"/>
    <property type="match status" value="1"/>
</dbReference>
<keyword evidence="4" id="KW-1003">Cell membrane</keyword>
<dbReference type="InterPro" id="IPR036097">
    <property type="entry name" value="HisK_dim/P_sf"/>
</dbReference>
<evidence type="ECO:0000256" key="13">
    <source>
        <dbReference type="PROSITE-ProRule" id="PRU00169"/>
    </source>
</evidence>
<dbReference type="SMART" id="SM00065">
    <property type="entry name" value="GAF"/>
    <property type="match status" value="1"/>
</dbReference>
<dbReference type="SUPFAM" id="SSF55874">
    <property type="entry name" value="ATPase domain of HSP90 chaperone/DNA topoisomerase II/histidine kinase"/>
    <property type="match status" value="1"/>
</dbReference>
<dbReference type="SUPFAM" id="SSF52172">
    <property type="entry name" value="CheY-like"/>
    <property type="match status" value="1"/>
</dbReference>
<keyword evidence="8" id="KW-0547">Nucleotide-binding</keyword>
<evidence type="ECO:0000313" key="17">
    <source>
        <dbReference type="Proteomes" id="UP000258309"/>
    </source>
</evidence>
<dbReference type="InterPro" id="IPR036890">
    <property type="entry name" value="HATPase_C_sf"/>
</dbReference>
<dbReference type="InterPro" id="IPR005467">
    <property type="entry name" value="His_kinase_dom"/>
</dbReference>
<comment type="catalytic activity">
    <reaction evidence="1">
        <text>ATP + protein L-histidine = ADP + protein N-phospho-L-histidine.</text>
        <dbReference type="EC" id="2.7.13.3"/>
    </reaction>
</comment>
<evidence type="ECO:0000256" key="7">
    <source>
        <dbReference type="ARBA" id="ARBA00022692"/>
    </source>
</evidence>
<dbReference type="GO" id="GO:0000155">
    <property type="term" value="F:phosphorelay sensor kinase activity"/>
    <property type="evidence" value="ECO:0007669"/>
    <property type="project" value="InterPro"/>
</dbReference>
<dbReference type="SUPFAM" id="SSF47384">
    <property type="entry name" value="Homodimeric domain of signal transducing histidine kinase"/>
    <property type="match status" value="1"/>
</dbReference>
<dbReference type="SMART" id="SM00388">
    <property type="entry name" value="HisKA"/>
    <property type="match status" value="1"/>
</dbReference>
<feature type="non-terminal residue" evidence="16">
    <location>
        <position position="1093"/>
    </location>
</feature>
<dbReference type="PROSITE" id="PS50109">
    <property type="entry name" value="HIS_KIN"/>
    <property type="match status" value="1"/>
</dbReference>
<dbReference type="GO" id="GO:0009927">
    <property type="term" value="F:histidine phosphotransfer kinase activity"/>
    <property type="evidence" value="ECO:0007669"/>
    <property type="project" value="TreeGrafter"/>
</dbReference>
<evidence type="ECO:0000256" key="1">
    <source>
        <dbReference type="ARBA" id="ARBA00000085"/>
    </source>
</evidence>
<evidence type="ECO:0000256" key="4">
    <source>
        <dbReference type="ARBA" id="ARBA00022475"/>
    </source>
</evidence>
<dbReference type="FunFam" id="3.30.450.40:FF:000044">
    <property type="entry name" value="Putative sensor histidine kinase/response regulator"/>
    <property type="match status" value="1"/>
</dbReference>
<dbReference type="Gene3D" id="3.40.50.2300">
    <property type="match status" value="1"/>
</dbReference>
<dbReference type="AlphaFoldDB" id="A0A3E2H728"/>
<evidence type="ECO:0000256" key="3">
    <source>
        <dbReference type="ARBA" id="ARBA00012438"/>
    </source>
</evidence>
<keyword evidence="9" id="KW-0418">Kinase</keyword>
<keyword evidence="11" id="KW-1133">Transmembrane helix</keyword>
<dbReference type="CDD" id="cd00082">
    <property type="entry name" value="HisKA"/>
    <property type="match status" value="1"/>
</dbReference>
<sequence length="1093" mass="120416">MGNIALALINRWKDPYTMGRSTIYSLFVGHIQVPLTASLSQAERAMTYAIQAGDRISTILNFGIIGILRFFASAQRLPDLESFCTYCCEDVPNWHLDSLGGTILITVRQVCRALQGKTNTSKALEVMSDVRHDSLAYKAWIRSTMKNSDRPILLYESIEIAPLFLYGHYSMAIELGNSCLKRFDSIWSALNRKFLMLFQGLSVAGQLWEKMQNYADKIGDMTPQARQAFEEELHVEVTGGIGLMKYFQKRMIKWMVVTNVNYCAWAKFLGAQIAELEGDHGGALALYEEALDHASANGCIFEEALGNALLCDSLRRVRSERLAKAALTESIRLYRRIGAEGVAKHLEETHHSLLHGSSSKGIKTEDAAVQTESSMPIYSPLAPEDAEQFDISLQIQTDGDRIGIWQDTTKQDAAALSLHMLDLTSILESSQVISSVLQVDQLLKTMCEIILQNCRGLVSLVAIVLEEDGAWSVAASGDPEDGARAHVPSLPLSEVSLAAESVITYSTRFKETVFLSDFNGDQRFGNVYEGLQAASKSVIAIPISHGDKPLLGVLYLEGQPNSFTERNLTVLRLLVNQIGISYSNALTLKEVEKISAINKSMVELQKSALSKALVAENKANEAKAEALRNVKLAEEAAQAKSIFLANVSHELRTPLNGVMGNTELLLDSGGLTKDQTEMVDSIRVSADILLAVINDILDISKIEANKLQLYTVAFNADEMVREVIRSVSHSKKKRLSTVDIVQDINLPRSLIIGDPVRLHQVLGNLISNSLKFTEQGIVLIGGKTDSETEKFVKLTFWVTDTGIGIPQEKVHKLFKPFSQADASTARKYGGSGLGLSICKSLVESTMGGTIKLESVEGQGTTVSFSLTFPVANAGVIAGDTQSDQREVVIRQLPSPTTDDPESYSELANKAPEHIQSLKTLHRIPRSALRVVIAEDNPTNASIARRFLEKLHFTPPYIQVYENGLAAVEGLRRKAREGVPFHVVLMDVQMPILDGYEATKLIRKDAMSDVRSVLIIAMTASAIQGDREKCLAAGMDDYLAKPVRWNVLKGMIDGWLGAESIEMNDSKNLNKKKKKLLTEVEEINKPEKEEPNEK</sequence>
<dbReference type="InterPro" id="IPR011006">
    <property type="entry name" value="CheY-like_superfamily"/>
</dbReference>
<dbReference type="InterPro" id="IPR003018">
    <property type="entry name" value="GAF"/>
</dbReference>
<gene>
    <name evidence="16" type="ORF">B7463_g7270</name>
</gene>
<dbReference type="Gene3D" id="1.10.287.130">
    <property type="match status" value="1"/>
</dbReference>
<dbReference type="InterPro" id="IPR029016">
    <property type="entry name" value="GAF-like_dom_sf"/>
</dbReference>
<keyword evidence="6" id="KW-0808">Transferase</keyword>
<dbReference type="GO" id="GO:0005886">
    <property type="term" value="C:plasma membrane"/>
    <property type="evidence" value="ECO:0007669"/>
    <property type="project" value="UniProtKB-SubCell"/>
</dbReference>